<dbReference type="OrthoDB" id="5389929at2759"/>
<keyword evidence="2" id="KW-1185">Reference proteome</keyword>
<dbReference type="AlphaFoldDB" id="A0A9P4M6Z3"/>
<reference evidence="1" key="1">
    <citation type="journal article" date="2020" name="Stud. Mycol.">
        <title>101 Dothideomycetes genomes: a test case for predicting lifestyles and emergence of pathogens.</title>
        <authorList>
            <person name="Haridas S."/>
            <person name="Albert R."/>
            <person name="Binder M."/>
            <person name="Bloem J."/>
            <person name="Labutti K."/>
            <person name="Salamov A."/>
            <person name="Andreopoulos B."/>
            <person name="Baker S."/>
            <person name="Barry K."/>
            <person name="Bills G."/>
            <person name="Bluhm B."/>
            <person name="Cannon C."/>
            <person name="Castanera R."/>
            <person name="Culley D."/>
            <person name="Daum C."/>
            <person name="Ezra D."/>
            <person name="Gonzalez J."/>
            <person name="Henrissat B."/>
            <person name="Kuo A."/>
            <person name="Liang C."/>
            <person name="Lipzen A."/>
            <person name="Lutzoni F."/>
            <person name="Magnuson J."/>
            <person name="Mondo S."/>
            <person name="Nolan M."/>
            <person name="Ohm R."/>
            <person name="Pangilinan J."/>
            <person name="Park H.-J."/>
            <person name="Ramirez L."/>
            <person name="Alfaro M."/>
            <person name="Sun H."/>
            <person name="Tritt A."/>
            <person name="Yoshinaga Y."/>
            <person name="Zwiers L.-H."/>
            <person name="Turgeon B."/>
            <person name="Goodwin S."/>
            <person name="Spatafora J."/>
            <person name="Crous P."/>
            <person name="Grigoriev I."/>
        </authorList>
    </citation>
    <scope>NUCLEOTIDE SEQUENCE</scope>
    <source>
        <strain evidence="1">CBS 133067</strain>
    </source>
</reference>
<dbReference type="EMBL" id="ML978132">
    <property type="protein sequence ID" value="KAF2095319.1"/>
    <property type="molecule type" value="Genomic_DNA"/>
</dbReference>
<gene>
    <name evidence="1" type="ORF">NA57DRAFT_60053</name>
</gene>
<sequence>MEGTKAVPGHHIANDKAVPGSSGLLVHLSFDFRIEVEKEQRNGFQDARRRLNLASQSLEELGKKREDQVIRNIGHKIETYAGIAQSFLENYNGLTEIAKGVDNQYGGIATGILLVALAVPARKRAKEMKIEGLLKVLGDWVGRAENLDRMVKGAKEREPVKKWTREVCRLTTQLADEIYQYYNRGTLFRIKKVAVDNPESKLNRVAEEIKIAMREMMEESFVDALRSLKDIEARTKTIQTTTDTIQTTTETIKTRTETIETTNASIKAANDREEKQREKHITDELQRNLSIRERFNASEYARTFLAELERYCKPKPSPRKRTRSAWQLEQVSLGLLDANEIYAKWKNSERSGLLLLIGRDNAHVQTNSHGECWLSPATPSLFLDVKKRDGTAAFYSLSKLKRQHDSGDEVALEMELWSHLIFQILLWSEPFYNDNKHMVITESAHFKSLDSAEKTQEALTKTRALLKKLLERWAEFAEEKQSFIIIDRVDECSRRLVLHLWQITQIKGLSLKILTTGAHWKCGSWNFDTLEANNMLEESKDSFFTAEMSQRQLRS</sequence>
<comment type="caution">
    <text evidence="1">The sequence shown here is derived from an EMBL/GenBank/DDBJ whole genome shotgun (WGS) entry which is preliminary data.</text>
</comment>
<protein>
    <submittedName>
        <fullName evidence="1">Uncharacterized protein</fullName>
    </submittedName>
</protein>
<organism evidence="1 2">
    <name type="scientific">Rhizodiscina lignyota</name>
    <dbReference type="NCBI Taxonomy" id="1504668"/>
    <lineage>
        <taxon>Eukaryota</taxon>
        <taxon>Fungi</taxon>
        <taxon>Dikarya</taxon>
        <taxon>Ascomycota</taxon>
        <taxon>Pezizomycotina</taxon>
        <taxon>Dothideomycetes</taxon>
        <taxon>Pleosporomycetidae</taxon>
        <taxon>Aulographales</taxon>
        <taxon>Rhizodiscinaceae</taxon>
        <taxon>Rhizodiscina</taxon>
    </lineage>
</organism>
<proteinExistence type="predicted"/>
<evidence type="ECO:0000313" key="2">
    <source>
        <dbReference type="Proteomes" id="UP000799772"/>
    </source>
</evidence>
<accession>A0A9P4M6Z3</accession>
<evidence type="ECO:0000313" key="1">
    <source>
        <dbReference type="EMBL" id="KAF2095319.1"/>
    </source>
</evidence>
<dbReference type="Proteomes" id="UP000799772">
    <property type="component" value="Unassembled WGS sequence"/>
</dbReference>
<name>A0A9P4M6Z3_9PEZI</name>